<keyword evidence="6" id="KW-0833">Ubl conjugation pathway</keyword>
<sequence length="2204" mass="245032">MITNLPPVRGRAPLLLSNLQWAQREALSYISSLAQANFAGLSEAQKFSYPVLYRQAQAAHKAVDEELTRVKADFKSAHLAVLKSELKTLLGVDVDPEHARIYTRYRENTEEDLFEYMARISGGPPVAREPKFTFSPSREPRALDQSRFIEHLRSASLWEAACENFSYRTDSVLLRPYSFEQASYIDYAEGFTGRPAAPFIKIVRTLDLGTKLKHALDQASGADGSLMLLVVAAAKASLEFDLLEAYRNSFASKVNRTDYERLLSMLKGDSTPHIWPVSMGLKPLIPKLYPHEATGTRDDANLLFGNDSSLGLVGTGEVSLPLFLVKVPEVSGVFSYFPQRLGGALLWHKDVDHGFKQFVQQLRHDHSKGQLGWFIRHLALKDLGFFNTLLSDEPRPTGMTWLAGVLHDSFRSTFPEPDLNSLQLYVDMRSSGSQPLAKRVGEQQTQRLRSNLELLATSKSALDWQAFKEALSDLGSEVLTMLITPMPGGVLGLNKIMLAAIFGSLTYSLVQGVKDASGGQANTFASSLADSADLLISARLMGVATKAQRLRRQKVWSTLGQPRKVVDRAGNVELWRPDPSAYPHFSAAFLEGRVANAQGVHEINGKLYAKVQQGDTILAVEVIHEPQARHYLLKTDNPRAFRPPVAFDSGQQLWRLALDDVQSLDDKQLLQRMLPSDVPDSALVDIERMLNITGTTREQLQNAWQGQLIPGPLADGVRRLQADRLLEQIVSDLPRRGEMPVNADNTVFCLLTQLQHWPGDTVLDVFSQQGQLLESYGKDYRPGTSLRHIEIKRLDHGSYVAKNDVTQGSAQVEQLFTLILDQLPEASALGRDNNPHLSRAGRIASVREQIAQLAREDKTLLFKALTVLDGHKRSDPIASADPSRKYLPLSCPPLHDTTTPLLAKLHQLNDGLSIESLEPLLAAHPFSQAQITQALEHSAQPWAFTRAAGQLQTRLRVDAALDGIYHRRAYNPDMDLWAREFAAGVLRDKLNRRLVVIDLPAPTSKDYISTGPDDPTIVLRHHGNGLYEVADFRRGEAATFGLTPDSFYLAINQVLRHQERIDLGVNAPSVPGLRQILGDAMLARRQADGKVDLWDNTTFQYERNVVVPRDQRPGEAGLYDIGGNYYLPLYGAVYQVEFDTTINKWRMKHPNKVGVNEPTLEHNYDGAWRQTIENPLQWAGLKLLRRLRARPESISDEMGHKIMAVSNIDEGVLRQVHINNLTPPPLLIDTWKRFQIENDIQRFVHQMQAHHSLAEARSDLPLLLIPDLPGWPTDKVLHIVDQQGNTLQEYGAVLNSSASRIRLTINETDNASLLLRALLSRMSQPDTLSLLGEYSPVIEVRMLALAKKVAARVLERQTNVFNSLYGRQERSADPHVTLVQKSYPQLPKSVIEHLLTHTTRPERANYFDKDMIAPRFSEQVGWTAREIRLTRAYEGLFLGATATPDSEMLSLHMLQSLPGWPASVRVEVRRNAISGELLDSIGGAEAASVRVLVKHGGQYLACSPEGQALNAQSANDNNLLSSILHVLAPQERAAIGVKDVGDTPGLAKKISDRAISDRANVRTLLGLEPPASPRKPPMNVDMSFVAYPLTLSIGHSDHSLYLMREVQNLYPAWSYAKIVSYLDALGGTEVSRRALVASSTAQFKAMQAELDAWEQIQLYPTGTSHMGMAAPGHRRQVCERIRRAWRRELQIARDTDGSTIGPILDFYGLDVGDLPALSGDLSHVRVLRMDSMSLRNGSNEFLGGFTQLHTLNMSGNRLISIPSAIAGMTQLRSLDLSSNRIVLTAQTAQQLATGSLLEVLHLNDNPLGATPDVSRLSALRNLSLQNTNITQWPNGLWALTHVLWANLRNNLISSIPEAVFNAPQAATANAVTSIAGNPISVQSRDQIIAYWVRGGSDFGYGPSIAHAMDLAQAQSSINNIAPWLPQSLTDAQKQARTQQWTLLQAAGGAVKDFFETIALFTTSQFLITPPAWEQLTGRVWTLVEQMLANTQLRDSLLSRVFREERSCGDGAMVLLENMEVQVLIHEALNNAGEVGREAELFKLAKRLFRLRQVDQFSDAEVRKRVAAGGNPDAAEVILFFRVKLAETLDLPTRARSMLYESTAGVSAQQLAEARDSVLALDGSPAFMHSIMYEVFWRRFLESTYADRFAAIEADFQRDYQQLSEEPGLSDEAELQRGSELASVRDQKLNLLIEELTRRAYQASE</sequence>
<keyword evidence="5" id="KW-0843">Virulence</keyword>
<dbReference type="InterPro" id="IPR001611">
    <property type="entry name" value="Leu-rich_rpt"/>
</dbReference>
<protein>
    <recommendedName>
        <fullName evidence="2">RING-type E3 ubiquitin transferase</fullName>
        <ecNumber evidence="2">2.3.2.27</ecNumber>
    </recommendedName>
</protein>
<dbReference type="InterPro" id="IPR003591">
    <property type="entry name" value="Leu-rich_rpt_typical-subtyp"/>
</dbReference>
<dbReference type="SUPFAM" id="SSF52058">
    <property type="entry name" value="L domain-like"/>
    <property type="match status" value="1"/>
</dbReference>
<keyword evidence="9" id="KW-1185">Reference proteome</keyword>
<feature type="active site" description="Glycyl thioester intermediate" evidence="6">
    <location>
        <position position="2007"/>
    </location>
</feature>
<comment type="catalytic activity">
    <reaction evidence="1">
        <text>S-ubiquitinyl-[E2 ubiquitin-conjugating enzyme]-L-cysteine + [acceptor protein]-L-lysine = [E2 ubiquitin-conjugating enzyme]-L-cysteine + N(6)-ubiquitinyl-[acceptor protein]-L-lysine.</text>
        <dbReference type="EC" id="2.3.2.27"/>
    </reaction>
</comment>
<dbReference type="EMBL" id="JBINXB010000029">
    <property type="protein sequence ID" value="MFH6567777.1"/>
    <property type="molecule type" value="Genomic_DNA"/>
</dbReference>
<keyword evidence="6" id="KW-0832">Ubl conjugation</keyword>
<evidence type="ECO:0000256" key="5">
    <source>
        <dbReference type="ARBA" id="ARBA00023026"/>
    </source>
</evidence>
<dbReference type="Gene3D" id="1.20.58.360">
    <property type="entry name" value="Shigella T3SS effector IpaH defines"/>
    <property type="match status" value="1"/>
</dbReference>
<keyword evidence="4" id="KW-0677">Repeat</keyword>
<evidence type="ECO:0000259" key="7">
    <source>
        <dbReference type="PROSITE" id="PS52053"/>
    </source>
</evidence>
<dbReference type="RefSeq" id="WP_395247342.1">
    <property type="nucleotide sequence ID" value="NZ_JBINXA010000032.1"/>
</dbReference>
<organism evidence="8 9">
    <name type="scientific">Pseudomonas kulmbachensis</name>
    <dbReference type="NCBI Taxonomy" id="3043408"/>
    <lineage>
        <taxon>Bacteria</taxon>
        <taxon>Pseudomonadati</taxon>
        <taxon>Pseudomonadota</taxon>
        <taxon>Gammaproteobacteria</taxon>
        <taxon>Pseudomonadales</taxon>
        <taxon>Pseudomonadaceae</taxon>
        <taxon>Pseudomonas</taxon>
    </lineage>
</organism>
<evidence type="ECO:0000256" key="1">
    <source>
        <dbReference type="ARBA" id="ARBA00000900"/>
    </source>
</evidence>
<accession>A0ABW7M1K3</accession>
<evidence type="ECO:0000313" key="8">
    <source>
        <dbReference type="EMBL" id="MFH6567777.1"/>
    </source>
</evidence>
<evidence type="ECO:0000256" key="2">
    <source>
        <dbReference type="ARBA" id="ARBA00012483"/>
    </source>
</evidence>
<dbReference type="PANTHER" id="PTHR24366">
    <property type="entry name" value="IG(IMMUNOGLOBULIN) AND LRR(LEUCINE RICH REPEAT) DOMAINS"/>
    <property type="match status" value="1"/>
</dbReference>
<keyword evidence="6" id="KW-0808">Transferase</keyword>
<dbReference type="Pfam" id="PF14496">
    <property type="entry name" value="NEL"/>
    <property type="match status" value="1"/>
</dbReference>
<dbReference type="InterPro" id="IPR029487">
    <property type="entry name" value="NEL_dom"/>
</dbReference>
<comment type="similarity">
    <text evidence="6">Belongs to the LRR-containing bacterial E3 ligase family.</text>
</comment>
<dbReference type="InterPro" id="IPR032675">
    <property type="entry name" value="LRR_dom_sf"/>
</dbReference>
<comment type="caution">
    <text evidence="8">The sequence shown here is derived from an EMBL/GenBank/DDBJ whole genome shotgun (WGS) entry which is preliminary data.</text>
</comment>
<dbReference type="Pfam" id="PF13855">
    <property type="entry name" value="LRR_8"/>
    <property type="match status" value="1"/>
</dbReference>
<dbReference type="Gene3D" id="3.80.10.10">
    <property type="entry name" value="Ribonuclease Inhibitor"/>
    <property type="match status" value="1"/>
</dbReference>
<evidence type="ECO:0000313" key="9">
    <source>
        <dbReference type="Proteomes" id="UP001609821"/>
    </source>
</evidence>
<evidence type="ECO:0000256" key="4">
    <source>
        <dbReference type="ARBA" id="ARBA00022737"/>
    </source>
</evidence>
<keyword evidence="3" id="KW-0433">Leucine-rich repeat</keyword>
<name>A0ABW7M1K3_9PSED</name>
<reference evidence="8 9" key="1">
    <citation type="submission" date="2024-10" db="EMBL/GenBank/DDBJ databases">
        <title>Aeromonas and Pseudomonas from the Cagarras Archipelago, Rio de Janeiro, Brazil.</title>
        <authorList>
            <person name="Canellas A.L.B."/>
            <person name="Laport M.S."/>
        </authorList>
    </citation>
    <scope>NUCLEOTIDE SEQUENCE [LARGE SCALE GENOMIC DNA]</scope>
    <source>
        <strain evidence="8 9">CPF-4</strain>
    </source>
</reference>
<evidence type="ECO:0000256" key="3">
    <source>
        <dbReference type="ARBA" id="ARBA00022614"/>
    </source>
</evidence>
<gene>
    <name evidence="8" type="ORF">ACHMWK_17595</name>
</gene>
<feature type="domain" description="NEL" evidence="7">
    <location>
        <begin position="1915"/>
        <end position="2204"/>
    </location>
</feature>
<proteinExistence type="inferred from homology"/>
<dbReference type="SMART" id="SM00369">
    <property type="entry name" value="LRR_TYP"/>
    <property type="match status" value="4"/>
</dbReference>
<dbReference type="EC" id="2.3.2.27" evidence="2"/>
<dbReference type="PANTHER" id="PTHR24366:SF96">
    <property type="entry name" value="LEUCINE RICH REPEAT CONTAINING 53"/>
    <property type="match status" value="1"/>
</dbReference>
<dbReference type="Proteomes" id="UP001609821">
    <property type="component" value="Unassembled WGS sequence"/>
</dbReference>
<evidence type="ECO:0000256" key="6">
    <source>
        <dbReference type="PROSITE-ProRule" id="PRU01398"/>
    </source>
</evidence>
<keyword evidence="6" id="KW-1035">Host cytoplasm</keyword>
<keyword evidence="6" id="KW-0964">Secreted</keyword>
<comment type="PTM">
    <text evidence="6">Ubiquitinated in the presence of host E1 ubiquitin-activating enzyme, E2 ubiquitin-conjugating enzyme and ubiquitin.</text>
</comment>
<dbReference type="PROSITE" id="PS52053">
    <property type="entry name" value="NEL"/>
    <property type="match status" value="1"/>
</dbReference>